<protein>
    <submittedName>
        <fullName evidence="5">Ankyrin repeat protein</fullName>
    </submittedName>
</protein>
<dbReference type="Proteomes" id="UP000887540">
    <property type="component" value="Unplaced"/>
</dbReference>
<dbReference type="PANTHER" id="PTHR24123">
    <property type="entry name" value="ANKYRIN REPEAT-CONTAINING"/>
    <property type="match status" value="1"/>
</dbReference>
<dbReference type="PRINTS" id="PR01415">
    <property type="entry name" value="ANKYRIN"/>
</dbReference>
<feature type="repeat" description="ANK" evidence="3">
    <location>
        <begin position="587"/>
        <end position="611"/>
    </location>
</feature>
<dbReference type="PROSITE" id="PS50297">
    <property type="entry name" value="ANK_REP_REGION"/>
    <property type="match status" value="4"/>
</dbReference>
<evidence type="ECO:0000256" key="2">
    <source>
        <dbReference type="ARBA" id="ARBA00023043"/>
    </source>
</evidence>
<keyword evidence="2 3" id="KW-0040">ANK repeat</keyword>
<dbReference type="Pfam" id="PF13637">
    <property type="entry name" value="Ank_4"/>
    <property type="match status" value="1"/>
</dbReference>
<dbReference type="SUPFAM" id="SSF48403">
    <property type="entry name" value="Ankyrin repeat"/>
    <property type="match status" value="2"/>
</dbReference>
<feature type="repeat" description="ANK" evidence="3">
    <location>
        <begin position="423"/>
        <end position="454"/>
    </location>
</feature>
<dbReference type="Gene3D" id="1.25.40.20">
    <property type="entry name" value="Ankyrin repeat-containing domain"/>
    <property type="match status" value="5"/>
</dbReference>
<dbReference type="Pfam" id="PF12796">
    <property type="entry name" value="Ank_2"/>
    <property type="match status" value="3"/>
</dbReference>
<sequence>MVEIDSRHCSPNFLTQDSFYAALNSAPNLFFIDVDIDKANDDGLRTLEIAAEHTSVNTLAALLDLPFPISNEKITLSNDKAALLKQSDQIGDTPLLIATKNGKKDNVDFFVKCVVDVNHKNLMGKRAIDLAWEESYYDIVLTLLKADSTFPNIIEKPFKIESIINDTNVPKELKTFLYDRNKLLNWIQDSILEPNEKLNNKEITDLIMNYNKIDNSQDKSEILHAALNSEQYRIYAYLQFSGIKFKDGQEQAEHFNKLSISQKIKLQNEIDDYFVPIEDAHILFLVSKSKSASSRNRTPGEFKKQVEKWYRKLDEIDEISAILKVIAVRYSGLDDIIFDEGIKSVRCMCVHGSDTTKGITDYSAGRISVGSKMEECELLVEATTTYGYVKKTRALHLAAEGGYLDVVQCLVEHGADVNVKSNDGKTVLHWAARSNLDVVRWLVEHGADVNVKSNDGKTVLHWAAQGNLHVVQWLVEHGKANVEATDNYGRTMLHWATQGNLDVVQWLVEHGKANVEATDNYGRTMLHWATQGNLDVVQWLVEHGKANVEATDNYGRTMLHWATQGNLDVVQWLVEHGKANVEATDNYGRTMLHWAAEWNNWDVVKWLVEHGKANVEATDNDGHTVLHYIAHMKKWDVVQWLVEHGKANVEATNNGGRTVLHQAAWGNLDVVQWLVEHGKANVEATDNDGHTVLHYTAHMRKWDVVQWLVEHGKANVEAIDKYGKNVLHWAAQMDKWDVVQWLVEHGADVNATDIDGKTPLNIAEEERHKKITEYLLKKHSRIARPKIMPDS</sequence>
<reference evidence="5" key="1">
    <citation type="submission" date="2022-11" db="UniProtKB">
        <authorList>
            <consortium name="WormBaseParasite"/>
        </authorList>
    </citation>
    <scope>IDENTIFICATION</scope>
</reference>
<evidence type="ECO:0000313" key="5">
    <source>
        <dbReference type="WBParaSite" id="ACRNAN_Path_307.g1169.t1"/>
    </source>
</evidence>
<dbReference type="AlphaFoldDB" id="A0A914C505"/>
<evidence type="ECO:0000256" key="3">
    <source>
        <dbReference type="PROSITE-ProRule" id="PRU00023"/>
    </source>
</evidence>
<dbReference type="Pfam" id="PF00023">
    <property type="entry name" value="Ank"/>
    <property type="match status" value="2"/>
</dbReference>
<feature type="repeat" description="ANK" evidence="3">
    <location>
        <begin position="390"/>
        <end position="422"/>
    </location>
</feature>
<dbReference type="InterPro" id="IPR051165">
    <property type="entry name" value="Multifunctional_ANK_Repeat"/>
</dbReference>
<feature type="repeat" description="ANK" evidence="3">
    <location>
        <begin position="722"/>
        <end position="754"/>
    </location>
</feature>
<evidence type="ECO:0000313" key="4">
    <source>
        <dbReference type="Proteomes" id="UP000887540"/>
    </source>
</evidence>
<evidence type="ECO:0000256" key="1">
    <source>
        <dbReference type="ARBA" id="ARBA00022737"/>
    </source>
</evidence>
<dbReference type="WBParaSite" id="ACRNAN_Path_307.g1169.t1">
    <property type="protein sequence ID" value="ACRNAN_Path_307.g1169.t1"/>
    <property type="gene ID" value="ACRNAN_Path_307.g1169"/>
</dbReference>
<name>A0A914C505_9BILA</name>
<dbReference type="PANTHER" id="PTHR24123:SF141">
    <property type="entry name" value="ANKYRIN 2, ISOFORM U"/>
    <property type="match status" value="1"/>
</dbReference>
<keyword evidence="4" id="KW-1185">Reference proteome</keyword>
<accession>A0A914C505</accession>
<dbReference type="InterPro" id="IPR036770">
    <property type="entry name" value="Ankyrin_rpt-contain_sf"/>
</dbReference>
<dbReference type="SMART" id="SM00248">
    <property type="entry name" value="ANK"/>
    <property type="match status" value="15"/>
</dbReference>
<keyword evidence="1" id="KW-0677">Repeat</keyword>
<proteinExistence type="predicted"/>
<dbReference type="InterPro" id="IPR002110">
    <property type="entry name" value="Ankyrin_rpt"/>
</dbReference>
<organism evidence="4 5">
    <name type="scientific">Acrobeloides nanus</name>
    <dbReference type="NCBI Taxonomy" id="290746"/>
    <lineage>
        <taxon>Eukaryota</taxon>
        <taxon>Metazoa</taxon>
        <taxon>Ecdysozoa</taxon>
        <taxon>Nematoda</taxon>
        <taxon>Chromadorea</taxon>
        <taxon>Rhabditida</taxon>
        <taxon>Tylenchina</taxon>
        <taxon>Cephalobomorpha</taxon>
        <taxon>Cephaloboidea</taxon>
        <taxon>Cephalobidae</taxon>
        <taxon>Acrobeloides</taxon>
    </lineage>
</organism>
<dbReference type="PROSITE" id="PS50088">
    <property type="entry name" value="ANK_REPEAT"/>
    <property type="match status" value="4"/>
</dbReference>